<name>A0AAV7MU34_PLEWA</name>
<organism evidence="1 2">
    <name type="scientific">Pleurodeles waltl</name>
    <name type="common">Iberian ribbed newt</name>
    <dbReference type="NCBI Taxonomy" id="8319"/>
    <lineage>
        <taxon>Eukaryota</taxon>
        <taxon>Metazoa</taxon>
        <taxon>Chordata</taxon>
        <taxon>Craniata</taxon>
        <taxon>Vertebrata</taxon>
        <taxon>Euteleostomi</taxon>
        <taxon>Amphibia</taxon>
        <taxon>Batrachia</taxon>
        <taxon>Caudata</taxon>
        <taxon>Salamandroidea</taxon>
        <taxon>Salamandridae</taxon>
        <taxon>Pleurodelinae</taxon>
        <taxon>Pleurodeles</taxon>
    </lineage>
</organism>
<accession>A0AAV7MU34</accession>
<dbReference type="Proteomes" id="UP001066276">
    <property type="component" value="Chromosome 9"/>
</dbReference>
<evidence type="ECO:0000313" key="1">
    <source>
        <dbReference type="EMBL" id="KAJ1107265.1"/>
    </source>
</evidence>
<gene>
    <name evidence="1" type="ORF">NDU88_004658</name>
</gene>
<proteinExistence type="predicted"/>
<dbReference type="EMBL" id="JANPWB010000013">
    <property type="protein sequence ID" value="KAJ1107265.1"/>
    <property type="molecule type" value="Genomic_DNA"/>
</dbReference>
<sequence length="213" mass="23067">MSEGCIVAAFSWIWSERIYGMWSQEIATGNGLRKLTWLVGARSVPQRLFFFCVYSRTGSAEVLAVLLLAPKVVKTLKKNRVSKGGKAGVEINIDNMTQRHILGPSKKRTIIQSKAQQSSLLMEKLQASGSTAGDVGLQIPEMFKQPLRVQTAAPLQVFDKEGTTGSKAFIHDGNGIVGTTGMDEAVHIQDGAGMTLLIGNPRISDQSPPRGLK</sequence>
<reference evidence="1" key="1">
    <citation type="journal article" date="2022" name="bioRxiv">
        <title>Sequencing and chromosome-scale assembly of the giantPleurodeles waltlgenome.</title>
        <authorList>
            <person name="Brown T."/>
            <person name="Elewa A."/>
            <person name="Iarovenko S."/>
            <person name="Subramanian E."/>
            <person name="Araus A.J."/>
            <person name="Petzold A."/>
            <person name="Susuki M."/>
            <person name="Suzuki K.-i.T."/>
            <person name="Hayashi T."/>
            <person name="Toyoda A."/>
            <person name="Oliveira C."/>
            <person name="Osipova E."/>
            <person name="Leigh N.D."/>
            <person name="Simon A."/>
            <person name="Yun M.H."/>
        </authorList>
    </citation>
    <scope>NUCLEOTIDE SEQUENCE</scope>
    <source>
        <strain evidence="1">20211129_DDA</strain>
        <tissue evidence="1">Liver</tissue>
    </source>
</reference>
<protein>
    <submittedName>
        <fullName evidence="1">Uncharacterized protein</fullName>
    </submittedName>
</protein>
<comment type="caution">
    <text evidence="1">The sequence shown here is derived from an EMBL/GenBank/DDBJ whole genome shotgun (WGS) entry which is preliminary data.</text>
</comment>
<dbReference type="AlphaFoldDB" id="A0AAV7MU34"/>
<evidence type="ECO:0000313" key="2">
    <source>
        <dbReference type="Proteomes" id="UP001066276"/>
    </source>
</evidence>
<keyword evidence="2" id="KW-1185">Reference proteome</keyword>